<accession>A0A432LC85</accession>
<dbReference type="EMBL" id="RYYR01000010">
    <property type="protein sequence ID" value="RUL53205.1"/>
    <property type="molecule type" value="Genomic_DNA"/>
</dbReference>
<reference evidence="1 2" key="1">
    <citation type="submission" date="2018-12" db="EMBL/GenBank/DDBJ databases">
        <title>Lysinibacillus antri sp. nov., isolated from a cave soil.</title>
        <authorList>
            <person name="Narsing Rao M.P."/>
            <person name="Zhang H."/>
            <person name="Dong Z.-Y."/>
            <person name="Niu X.-K."/>
            <person name="Zhang K."/>
            <person name="Fang B.-Z."/>
            <person name="Kang Y.-Q."/>
            <person name="Xiao M."/>
            <person name="Li W.-J."/>
        </authorList>
    </citation>
    <scope>NUCLEOTIDE SEQUENCE [LARGE SCALE GENOMIC DNA]</scope>
    <source>
        <strain evidence="1 2">SYSU K30002</strain>
    </source>
</reference>
<dbReference type="AlphaFoldDB" id="A0A432LC85"/>
<proteinExistence type="predicted"/>
<gene>
    <name evidence="1" type="ORF">EK386_09595</name>
</gene>
<protein>
    <submittedName>
        <fullName evidence="1">Uncharacterized protein</fullName>
    </submittedName>
</protein>
<dbReference type="Proteomes" id="UP000287910">
    <property type="component" value="Unassembled WGS sequence"/>
</dbReference>
<sequence length="70" mass="8073">MEISNISSKKLMDHSYEDCTNGLNLEISISNVENQIKDFIKQKIDSIGSEELILFKEILELLTEMKIKVK</sequence>
<dbReference type="RefSeq" id="WP_126658943.1">
    <property type="nucleotide sequence ID" value="NZ_RYYR01000010.1"/>
</dbReference>
<evidence type="ECO:0000313" key="2">
    <source>
        <dbReference type="Proteomes" id="UP000287910"/>
    </source>
</evidence>
<comment type="caution">
    <text evidence="1">The sequence shown here is derived from an EMBL/GenBank/DDBJ whole genome shotgun (WGS) entry which is preliminary data.</text>
</comment>
<organism evidence="1 2">
    <name type="scientific">Lysinibacillus antri</name>
    <dbReference type="NCBI Taxonomy" id="2498145"/>
    <lineage>
        <taxon>Bacteria</taxon>
        <taxon>Bacillati</taxon>
        <taxon>Bacillota</taxon>
        <taxon>Bacilli</taxon>
        <taxon>Bacillales</taxon>
        <taxon>Bacillaceae</taxon>
        <taxon>Lysinibacillus</taxon>
    </lineage>
</organism>
<name>A0A432LC85_9BACI</name>
<keyword evidence="2" id="KW-1185">Reference proteome</keyword>
<evidence type="ECO:0000313" key="1">
    <source>
        <dbReference type="EMBL" id="RUL53205.1"/>
    </source>
</evidence>